<comment type="subcellular location">
    <subcellularLocation>
        <location evidence="1 10">Cytoplasm</location>
    </subcellularLocation>
</comment>
<evidence type="ECO:0000256" key="5">
    <source>
        <dbReference type="ARBA" id="ARBA00022500"/>
    </source>
</evidence>
<evidence type="ECO:0000256" key="6">
    <source>
        <dbReference type="ARBA" id="ARBA00022779"/>
    </source>
</evidence>
<dbReference type="Gene3D" id="1.10.287.500">
    <property type="entry name" value="Helix hairpin bin"/>
    <property type="match status" value="1"/>
</dbReference>
<evidence type="ECO:0000256" key="8">
    <source>
        <dbReference type="ARBA" id="ARBA00022912"/>
    </source>
</evidence>
<comment type="subunit">
    <text evidence="10">Homodimer.</text>
</comment>
<evidence type="ECO:0000256" key="1">
    <source>
        <dbReference type="ARBA" id="ARBA00004496"/>
    </source>
</evidence>
<evidence type="ECO:0000256" key="9">
    <source>
        <dbReference type="ARBA" id="ARBA00029599"/>
    </source>
</evidence>
<dbReference type="Proteomes" id="UP000823631">
    <property type="component" value="Unassembled WGS sequence"/>
</dbReference>
<dbReference type="InterPro" id="IPR050992">
    <property type="entry name" value="CheZ_family_phosphatases"/>
</dbReference>
<protein>
    <recommendedName>
        <fullName evidence="3 10">Protein phosphatase CheZ</fullName>
        <ecNumber evidence="10">3.1.3.-</ecNumber>
    </recommendedName>
    <alternativeName>
        <fullName evidence="9 10">Chemotaxis protein CheZ</fullName>
    </alternativeName>
</protein>
<dbReference type="PANTHER" id="PTHR43693:SF1">
    <property type="entry name" value="PROTEIN PHOSPHATASE CHEZ"/>
    <property type="match status" value="1"/>
</dbReference>
<dbReference type="GO" id="GO:0005737">
    <property type="term" value="C:cytoplasm"/>
    <property type="evidence" value="ECO:0007669"/>
    <property type="project" value="UniProtKB-SubCell"/>
</dbReference>
<dbReference type="PANTHER" id="PTHR43693">
    <property type="entry name" value="PROTEIN PHOSPHATASE CHEZ"/>
    <property type="match status" value="1"/>
</dbReference>
<dbReference type="AlphaFoldDB" id="A0A9D9DD48"/>
<keyword evidence="5 10" id="KW-0145">Chemotaxis</keyword>
<evidence type="ECO:0000313" key="13">
    <source>
        <dbReference type="Proteomes" id="UP000823631"/>
    </source>
</evidence>
<dbReference type="InterPro" id="IPR007439">
    <property type="entry name" value="Chemotax_Pase_CheZ"/>
</dbReference>
<keyword evidence="7 10" id="KW-0378">Hydrolase</keyword>
<comment type="similarity">
    <text evidence="2 10">Belongs to the CheZ family.</text>
</comment>
<keyword evidence="4 10" id="KW-0963">Cytoplasm</keyword>
<dbReference type="GO" id="GO:0006935">
    <property type="term" value="P:chemotaxis"/>
    <property type="evidence" value="ECO:0007669"/>
    <property type="project" value="UniProtKB-KW"/>
</dbReference>
<evidence type="ECO:0000256" key="2">
    <source>
        <dbReference type="ARBA" id="ARBA00005908"/>
    </source>
</evidence>
<reference evidence="12" key="1">
    <citation type="submission" date="2020-10" db="EMBL/GenBank/DDBJ databases">
        <authorList>
            <person name="Gilroy R."/>
        </authorList>
    </citation>
    <scope>NUCLEOTIDE SEQUENCE</scope>
    <source>
        <strain evidence="12">17213</strain>
    </source>
</reference>
<keyword evidence="8 10" id="KW-0904">Protein phosphatase</keyword>
<dbReference type="PIRSF" id="PIRSF002884">
    <property type="entry name" value="CheZ"/>
    <property type="match status" value="1"/>
</dbReference>
<feature type="site" description="Enhances dephosphorylation of CheY-P" evidence="11">
    <location>
        <position position="183"/>
    </location>
</feature>
<evidence type="ECO:0000313" key="12">
    <source>
        <dbReference type="EMBL" id="MBO8416208.1"/>
    </source>
</evidence>
<sequence>MDNAAENPEVQEKKALITLDDARELCMYLEAGMQEEADNKFITLMHNYEPSLYNEVGTLTRDLHEAIRSFAEDPRLRDIADIEIPDASDRLRYIIKMTDKAANRTLDAVDACTPLVQKLTQSIDNLMPVWDRLMHGRIDRFEFVALCHQIDEMLNDTKGNVDVLSSQLNEILMAQDYQDLTGQMIQKVIALVTEVENELVKFLVSFSRIEGINPQLRSQSVQLLDEAKQVQKAIEAQGPATEQQVQSGAVMTSQDDVDDLLASLGF</sequence>
<evidence type="ECO:0000256" key="11">
    <source>
        <dbReference type="PIRSR" id="PIRSR002884-1"/>
    </source>
</evidence>
<evidence type="ECO:0000256" key="7">
    <source>
        <dbReference type="ARBA" id="ARBA00022801"/>
    </source>
</evidence>
<keyword evidence="6 10" id="KW-0283">Flagellar rotation</keyword>
<dbReference type="EC" id="3.1.3.-" evidence="10"/>
<evidence type="ECO:0000256" key="10">
    <source>
        <dbReference type="PIRNR" id="PIRNR002884"/>
    </source>
</evidence>
<dbReference type="GO" id="GO:0009288">
    <property type="term" value="C:bacterial-type flagellum"/>
    <property type="evidence" value="ECO:0007669"/>
    <property type="project" value="InterPro"/>
</dbReference>
<name>A0A9D9DD48_9GAMM</name>
<comment type="function">
    <text evidence="10">Plays an important role in bacterial chemotaxis signal transduction pathway by accelerating the dephosphorylation of phosphorylated CheY (CheY-P).</text>
</comment>
<dbReference type="SUPFAM" id="SSF75708">
    <property type="entry name" value="Chemotaxis phosphatase CheZ"/>
    <property type="match status" value="1"/>
</dbReference>
<dbReference type="GO" id="GO:0004721">
    <property type="term" value="F:phosphoprotein phosphatase activity"/>
    <property type="evidence" value="ECO:0007669"/>
    <property type="project" value="UniProtKB-KW"/>
</dbReference>
<dbReference type="EMBL" id="JADINH010000158">
    <property type="protein sequence ID" value="MBO8416208.1"/>
    <property type="molecule type" value="Genomic_DNA"/>
</dbReference>
<organism evidence="12 13">
    <name type="scientific">Candidatus Avisuccinivibrio stercorigallinarum</name>
    <dbReference type="NCBI Taxonomy" id="2840704"/>
    <lineage>
        <taxon>Bacteria</taxon>
        <taxon>Pseudomonadati</taxon>
        <taxon>Pseudomonadota</taxon>
        <taxon>Gammaproteobacteria</taxon>
        <taxon>Aeromonadales</taxon>
        <taxon>Succinivibrionaceae</taxon>
        <taxon>Succinivibrionaceae incertae sedis</taxon>
        <taxon>Candidatus Avisuccinivibrio</taxon>
    </lineage>
</organism>
<accession>A0A9D9DD48</accession>
<reference evidence="12" key="2">
    <citation type="journal article" date="2021" name="PeerJ">
        <title>Extensive microbial diversity within the chicken gut microbiome revealed by metagenomics and culture.</title>
        <authorList>
            <person name="Gilroy R."/>
            <person name="Ravi A."/>
            <person name="Getino M."/>
            <person name="Pursley I."/>
            <person name="Horton D.L."/>
            <person name="Alikhan N.F."/>
            <person name="Baker D."/>
            <person name="Gharbi K."/>
            <person name="Hall N."/>
            <person name="Watson M."/>
            <person name="Adriaenssens E.M."/>
            <person name="Foster-Nyarko E."/>
            <person name="Jarju S."/>
            <person name="Secka A."/>
            <person name="Antonio M."/>
            <person name="Oren A."/>
            <person name="Chaudhuri R.R."/>
            <person name="La Ragione R."/>
            <person name="Hildebrand F."/>
            <person name="Pallen M.J."/>
        </authorList>
    </citation>
    <scope>NUCLEOTIDE SEQUENCE</scope>
    <source>
        <strain evidence="12">17213</strain>
    </source>
</reference>
<evidence type="ECO:0000256" key="4">
    <source>
        <dbReference type="ARBA" id="ARBA00022490"/>
    </source>
</evidence>
<gene>
    <name evidence="12" type="ORF">IAB19_07515</name>
</gene>
<proteinExistence type="inferred from homology"/>
<comment type="caution">
    <text evidence="12">The sequence shown here is derived from an EMBL/GenBank/DDBJ whole genome shotgun (WGS) entry which is preliminary data.</text>
</comment>
<dbReference type="GO" id="GO:0097588">
    <property type="term" value="P:archaeal or bacterial-type flagellum-dependent cell motility"/>
    <property type="evidence" value="ECO:0007669"/>
    <property type="project" value="UniProtKB-KW"/>
</dbReference>
<dbReference type="Pfam" id="PF04344">
    <property type="entry name" value="CheZ"/>
    <property type="match status" value="1"/>
</dbReference>
<evidence type="ECO:0000256" key="3">
    <source>
        <dbReference type="ARBA" id="ARBA00018484"/>
    </source>
</evidence>
<dbReference type="GO" id="GO:0050920">
    <property type="term" value="P:regulation of chemotaxis"/>
    <property type="evidence" value="ECO:0007669"/>
    <property type="project" value="InterPro"/>
</dbReference>